<feature type="transmembrane region" description="Helical" evidence="1">
    <location>
        <begin position="113"/>
        <end position="133"/>
    </location>
</feature>
<feature type="transmembrane region" description="Helical" evidence="1">
    <location>
        <begin position="35"/>
        <end position="51"/>
    </location>
</feature>
<dbReference type="InterPro" id="IPR025699">
    <property type="entry name" value="ABC2_memb-like"/>
</dbReference>
<evidence type="ECO:0000313" key="4">
    <source>
        <dbReference type="Proteomes" id="UP000189761"/>
    </source>
</evidence>
<accession>A0A8E2IBV2</accession>
<dbReference type="AlphaFoldDB" id="A0A8E2IBV2"/>
<evidence type="ECO:0000313" key="3">
    <source>
        <dbReference type="EMBL" id="OOP69645.1"/>
    </source>
</evidence>
<dbReference type="RefSeq" id="WP_071976312.1">
    <property type="nucleotide sequence ID" value="NZ_CP065424.1"/>
</dbReference>
<feature type="transmembrane region" description="Helical" evidence="1">
    <location>
        <begin position="182"/>
        <end position="204"/>
    </location>
</feature>
<proteinExistence type="predicted"/>
<feature type="transmembrane region" description="Helical" evidence="1">
    <location>
        <begin position="142"/>
        <end position="162"/>
    </location>
</feature>
<name>A0A8E2IBV2_9BACI</name>
<feature type="transmembrane region" description="Helical" evidence="1">
    <location>
        <begin position="12"/>
        <end position="29"/>
    </location>
</feature>
<evidence type="ECO:0000256" key="1">
    <source>
        <dbReference type="SAM" id="Phobius"/>
    </source>
</evidence>
<dbReference type="Pfam" id="PF13346">
    <property type="entry name" value="ABC2_membrane_5"/>
    <property type="match status" value="1"/>
</dbReference>
<feature type="transmembrane region" description="Helical" evidence="1">
    <location>
        <begin position="76"/>
        <end position="101"/>
    </location>
</feature>
<dbReference type="Proteomes" id="UP000189761">
    <property type="component" value="Unassembled WGS sequence"/>
</dbReference>
<keyword evidence="1" id="KW-1133">Transmembrane helix</keyword>
<reference evidence="3 4" key="1">
    <citation type="submission" date="2017-01" db="EMBL/GenBank/DDBJ databases">
        <title>Draft genome sequence of Bacillus oleronius.</title>
        <authorList>
            <person name="Allam M."/>
        </authorList>
    </citation>
    <scope>NUCLEOTIDE SEQUENCE [LARGE SCALE GENOMIC DNA]</scope>
    <source>
        <strain evidence="3 4">DSM 9356</strain>
    </source>
</reference>
<evidence type="ECO:0000313" key="2">
    <source>
        <dbReference type="EMBL" id="MDH5163613.1"/>
    </source>
</evidence>
<keyword evidence="4" id="KW-1185">Reference proteome</keyword>
<comment type="caution">
    <text evidence="3">The sequence shown here is derived from an EMBL/GenBank/DDBJ whole genome shotgun (WGS) entry which is preliminary data.</text>
</comment>
<sequence length="209" mass="23884">MYSLILKDILMLKKMLLLIVGFIALFYFLENPPVMAISLAGIIFISSTGSFEDRSNSHIMLNSLPINRKSIISSKYVGAILFGIFATVLATLFQMIFYFILDTYNKPLPNANQLVLGMLIILLFSALYFPILYKFGEKYTRIILMIVIFGFIIFGQMAMYALKGNVEVFQLFLNQFTFTQLTITGFAITIIVFIFSWLATIKIYEAKDF</sequence>
<dbReference type="EMBL" id="MTLA01000043">
    <property type="protein sequence ID" value="OOP69645.1"/>
    <property type="molecule type" value="Genomic_DNA"/>
</dbReference>
<gene>
    <name evidence="3" type="ORF">BWZ43_04135</name>
    <name evidence="2" type="ORF">P5X88_21995</name>
</gene>
<dbReference type="EMBL" id="JAROYP010000016">
    <property type="protein sequence ID" value="MDH5163613.1"/>
    <property type="molecule type" value="Genomic_DNA"/>
</dbReference>
<dbReference type="PANTHER" id="PTHR41309:SF2">
    <property type="entry name" value="MEMBRANE PROTEIN"/>
    <property type="match status" value="1"/>
</dbReference>
<protein>
    <submittedName>
        <fullName evidence="2">ABC-2 transporter permease</fullName>
    </submittedName>
</protein>
<keyword evidence="1" id="KW-0812">Transmembrane</keyword>
<keyword evidence="1" id="KW-0472">Membrane</keyword>
<organism evidence="3 4">
    <name type="scientific">Heyndrickxia oleronia</name>
    <dbReference type="NCBI Taxonomy" id="38875"/>
    <lineage>
        <taxon>Bacteria</taxon>
        <taxon>Bacillati</taxon>
        <taxon>Bacillota</taxon>
        <taxon>Bacilli</taxon>
        <taxon>Bacillales</taxon>
        <taxon>Bacillaceae</taxon>
        <taxon>Heyndrickxia</taxon>
    </lineage>
</organism>
<reference evidence="2" key="2">
    <citation type="submission" date="2023-03" db="EMBL/GenBank/DDBJ databases">
        <title>Bacterial isolates from washroom surfaces on a university campus.</title>
        <authorList>
            <person name="Holman D.B."/>
            <person name="Gzyl K.E."/>
            <person name="Taheri A.E."/>
        </authorList>
    </citation>
    <scope>NUCLEOTIDE SEQUENCE</scope>
    <source>
        <strain evidence="2">RD03</strain>
    </source>
</reference>
<dbReference type="Proteomes" id="UP001159179">
    <property type="component" value="Unassembled WGS sequence"/>
</dbReference>
<dbReference type="PANTHER" id="PTHR41309">
    <property type="entry name" value="MEMBRANE PROTEIN-RELATED"/>
    <property type="match status" value="1"/>
</dbReference>